<feature type="compositionally biased region" description="Basic residues" evidence="1">
    <location>
        <begin position="201"/>
        <end position="213"/>
    </location>
</feature>
<feature type="region of interest" description="Disordered" evidence="1">
    <location>
        <begin position="89"/>
        <end position="124"/>
    </location>
</feature>
<feature type="region of interest" description="Disordered" evidence="1">
    <location>
        <begin position="200"/>
        <end position="264"/>
    </location>
</feature>
<keyword evidence="3" id="KW-1185">Reference proteome</keyword>
<feature type="compositionally biased region" description="Basic and acidic residues" evidence="1">
    <location>
        <begin position="255"/>
        <end position="264"/>
    </location>
</feature>
<evidence type="ECO:0000313" key="3">
    <source>
        <dbReference type="Proteomes" id="UP000823388"/>
    </source>
</evidence>
<name>A0A8T0SDE7_PANVG</name>
<dbReference type="Proteomes" id="UP000823388">
    <property type="component" value="Chromosome 5K"/>
</dbReference>
<feature type="compositionally biased region" description="Low complexity" evidence="1">
    <location>
        <begin position="112"/>
        <end position="123"/>
    </location>
</feature>
<reference evidence="2" key="1">
    <citation type="submission" date="2020-05" db="EMBL/GenBank/DDBJ databases">
        <title>WGS assembly of Panicum virgatum.</title>
        <authorList>
            <person name="Lovell J.T."/>
            <person name="Jenkins J."/>
            <person name="Shu S."/>
            <person name="Juenger T.E."/>
            <person name="Schmutz J."/>
        </authorList>
    </citation>
    <scope>NUCLEOTIDE SEQUENCE</scope>
    <source>
        <strain evidence="2">AP13</strain>
    </source>
</reference>
<organism evidence="2 3">
    <name type="scientific">Panicum virgatum</name>
    <name type="common">Blackwell switchgrass</name>
    <dbReference type="NCBI Taxonomy" id="38727"/>
    <lineage>
        <taxon>Eukaryota</taxon>
        <taxon>Viridiplantae</taxon>
        <taxon>Streptophyta</taxon>
        <taxon>Embryophyta</taxon>
        <taxon>Tracheophyta</taxon>
        <taxon>Spermatophyta</taxon>
        <taxon>Magnoliopsida</taxon>
        <taxon>Liliopsida</taxon>
        <taxon>Poales</taxon>
        <taxon>Poaceae</taxon>
        <taxon>PACMAD clade</taxon>
        <taxon>Panicoideae</taxon>
        <taxon>Panicodae</taxon>
        <taxon>Paniceae</taxon>
        <taxon>Panicinae</taxon>
        <taxon>Panicum</taxon>
        <taxon>Panicum sect. Hiantes</taxon>
    </lineage>
</organism>
<proteinExistence type="predicted"/>
<feature type="compositionally biased region" description="Low complexity" evidence="1">
    <location>
        <begin position="214"/>
        <end position="223"/>
    </location>
</feature>
<dbReference type="EMBL" id="CM029045">
    <property type="protein sequence ID" value="KAG2597292.1"/>
    <property type="molecule type" value="Genomic_DNA"/>
</dbReference>
<accession>A0A8T0SDE7</accession>
<evidence type="ECO:0000256" key="1">
    <source>
        <dbReference type="SAM" id="MobiDB-lite"/>
    </source>
</evidence>
<feature type="compositionally biased region" description="Acidic residues" evidence="1">
    <location>
        <begin position="227"/>
        <end position="239"/>
    </location>
</feature>
<comment type="caution">
    <text evidence="2">The sequence shown here is derived from an EMBL/GenBank/DDBJ whole genome shotgun (WGS) entry which is preliminary data.</text>
</comment>
<dbReference type="AlphaFoldDB" id="A0A8T0SDE7"/>
<sequence>MNRFFRATIDAKDGGPAALRYYAINLLARTLPCERPFCIMDFIWNELRRTMIEAKKSLPAAPYIMYMIERVTKVMFTKTIKHEPLHMRARSGDALPPPPSHADSTRNPRFDPAPSSLGASSSSCHRHHDSFLKRALRSLFGMCRNIAQDVHENARSINEIRGHMGLPLDPHRELPAFDDPFAEWDAADKAAIAAAHAPLPRAHRQARSPHRHTTTSSSHAPPRGQEIFDEDEETEEEEPLNYREHPDSDEDEDTSKDAAQDDDE</sequence>
<evidence type="ECO:0000313" key="2">
    <source>
        <dbReference type="EMBL" id="KAG2597292.1"/>
    </source>
</evidence>
<protein>
    <submittedName>
        <fullName evidence="2">Uncharacterized protein</fullName>
    </submittedName>
</protein>
<gene>
    <name evidence="2" type="ORF">PVAP13_5KG259614</name>
</gene>